<proteinExistence type="predicted"/>
<dbReference type="GO" id="GO:0016020">
    <property type="term" value="C:membrane"/>
    <property type="evidence" value="ECO:0007669"/>
    <property type="project" value="InterPro"/>
</dbReference>
<dbReference type="PANTHER" id="PTHR31306:SF4">
    <property type="entry name" value="ALPHA-1,2-GALACTOSYLTRANSFERASE"/>
    <property type="match status" value="1"/>
</dbReference>
<dbReference type="GO" id="GO:0006487">
    <property type="term" value="P:protein N-linked glycosylation"/>
    <property type="evidence" value="ECO:0007669"/>
    <property type="project" value="TreeGrafter"/>
</dbReference>
<keyword evidence="1" id="KW-0328">Glycosyltransferase</keyword>
<dbReference type="Gene3D" id="3.90.550.10">
    <property type="entry name" value="Spore Coat Polysaccharide Biosynthesis Protein SpsA, Chain A"/>
    <property type="match status" value="1"/>
</dbReference>
<dbReference type="STRING" id="216432.CA2559_07255"/>
<dbReference type="eggNOG" id="ENOG5032RDZ">
    <property type="taxonomic scope" value="Bacteria"/>
</dbReference>
<dbReference type="InterPro" id="IPR029044">
    <property type="entry name" value="Nucleotide-diphossugar_trans"/>
</dbReference>
<dbReference type="GeneID" id="89453224"/>
<accession>A3U8H3</accession>
<dbReference type="KEGG" id="cat:CA2559_07255"/>
<dbReference type="PANTHER" id="PTHR31306">
    <property type="entry name" value="ALPHA-1,6-MANNOSYLTRANSFERASE MNN11-RELATED"/>
    <property type="match status" value="1"/>
</dbReference>
<name>A3U8H3_CROAH</name>
<dbReference type="InterPro" id="IPR008630">
    <property type="entry name" value="Glyco_trans_34"/>
</dbReference>
<dbReference type="SUPFAM" id="SSF53448">
    <property type="entry name" value="Nucleotide-diphospho-sugar transferases"/>
    <property type="match status" value="1"/>
</dbReference>
<evidence type="ECO:0000256" key="2">
    <source>
        <dbReference type="ARBA" id="ARBA00022679"/>
    </source>
</evidence>
<gene>
    <name evidence="3" type="ordered locus">CA2559_07255</name>
</gene>
<dbReference type="EMBL" id="CP002046">
    <property type="protein sequence ID" value="EAP88540.1"/>
    <property type="molecule type" value="Genomic_DNA"/>
</dbReference>
<dbReference type="RefSeq" id="WP_013187208.1">
    <property type="nucleotide sequence ID" value="NC_014230.1"/>
</dbReference>
<evidence type="ECO:0000256" key="1">
    <source>
        <dbReference type="ARBA" id="ARBA00022676"/>
    </source>
</evidence>
<keyword evidence="4" id="KW-1185">Reference proteome</keyword>
<sequence>MSKFAIISGRYPNTSFDSVVNHRIYADRYDLTYIHCNWPTKHKNLYFNKLQYLLEYIDIFDAIFWIDDDAFFIDFNIDIRELLPKNGHLISICKSPDFKSLKTPFSSGQFMMVCNEDSKEFLKKALETDLSQVKKWWIPEFGFFSNGDQDALYYVSETHEKFKNCFEYHDYKSFNSRFENLEKADVHSPFILHFTGKPEIKKENYKISQKLLNRDSSLAPPTLLNNYNIASQKKTTAKDVLKGILKKLMRR</sequence>
<evidence type="ECO:0000313" key="4">
    <source>
        <dbReference type="Proteomes" id="UP000002297"/>
    </source>
</evidence>
<evidence type="ECO:0000313" key="3">
    <source>
        <dbReference type="EMBL" id="EAP88540.1"/>
    </source>
</evidence>
<evidence type="ECO:0008006" key="5">
    <source>
        <dbReference type="Google" id="ProtNLM"/>
    </source>
</evidence>
<dbReference type="OrthoDB" id="1437090at2"/>
<dbReference type="HOGENOM" id="CLU_1105695_0_0_10"/>
<dbReference type="GO" id="GO:0016757">
    <property type="term" value="F:glycosyltransferase activity"/>
    <property type="evidence" value="ECO:0007669"/>
    <property type="project" value="UniProtKB-KW"/>
</dbReference>
<reference evidence="3 4" key="1">
    <citation type="journal article" date="2010" name="J. Bacteriol.">
        <title>The complete genome sequence of Croceibacter atlanticus HTCC2559T.</title>
        <authorList>
            <person name="Oh H.M."/>
            <person name="Kang I."/>
            <person name="Ferriera S."/>
            <person name="Giovannoni S.J."/>
            <person name="Cho J.C."/>
        </authorList>
    </citation>
    <scope>NUCLEOTIDE SEQUENCE [LARGE SCALE GENOMIC DNA]</scope>
    <source>
        <strain evidence="4">ATCC BAA-628 / HTCC2559 / KCTC 12090</strain>
    </source>
</reference>
<dbReference type="AlphaFoldDB" id="A3U8H3"/>
<dbReference type="Proteomes" id="UP000002297">
    <property type="component" value="Chromosome"/>
</dbReference>
<keyword evidence="2" id="KW-0808">Transferase</keyword>
<organism evidence="3 4">
    <name type="scientific">Croceibacter atlanticus (strain ATCC BAA-628 / JCM 21780 / CIP 108009 / IAM 15332 / KCTC 12090 / HTCC2559)</name>
    <dbReference type="NCBI Taxonomy" id="216432"/>
    <lineage>
        <taxon>Bacteria</taxon>
        <taxon>Pseudomonadati</taxon>
        <taxon>Bacteroidota</taxon>
        <taxon>Flavobacteriia</taxon>
        <taxon>Flavobacteriales</taxon>
        <taxon>Flavobacteriaceae</taxon>
        <taxon>Croceibacter</taxon>
    </lineage>
</organism>
<protein>
    <recommendedName>
        <fullName evidence="5">Nucleotide-diphospho-sugar transferase domain-containing protein</fullName>
    </recommendedName>
</protein>